<dbReference type="Proteomes" id="UP000238479">
    <property type="component" value="Chromosome 1"/>
</dbReference>
<gene>
    <name evidence="1" type="ORF">RchiOBHm_Chr1g0339171</name>
</gene>
<accession>A0A2P6SD61</accession>
<reference evidence="1 2" key="1">
    <citation type="journal article" date="2018" name="Nat. Genet.">
        <title>The Rosa genome provides new insights in the design of modern roses.</title>
        <authorList>
            <person name="Bendahmane M."/>
        </authorList>
    </citation>
    <scope>NUCLEOTIDE SEQUENCE [LARGE SCALE GENOMIC DNA]</scope>
    <source>
        <strain evidence="2">cv. Old Blush</strain>
    </source>
</reference>
<keyword evidence="2" id="KW-1185">Reference proteome</keyword>
<proteinExistence type="predicted"/>
<dbReference type="InterPro" id="IPR036345">
    <property type="entry name" value="ExoRNase_PH_dom2_sf"/>
</dbReference>
<dbReference type="InterPro" id="IPR027408">
    <property type="entry name" value="PNPase/RNase_PH_dom_sf"/>
</dbReference>
<dbReference type="SUPFAM" id="SSF55666">
    <property type="entry name" value="Ribonuclease PH domain 2-like"/>
    <property type="match status" value="1"/>
</dbReference>
<protein>
    <submittedName>
        <fullName evidence="1">Putative exoribonuclease, phosphorolytic domain 2</fullName>
    </submittedName>
</protein>
<dbReference type="AlphaFoldDB" id="A0A2P6SD61"/>
<sequence>MNYFLSVAVCKHDVCSCITWKDCTYRELKLEHIAHETMKNVISDHRIVFDLFLWHVNYISSLLNLVIDPVLEEESYQDGSLKLTCMPSCYEVTQLTMSGEWSTPKINEGIQICLDASAKLATIMRECLKGADSALEE</sequence>
<comment type="caution">
    <text evidence="1">The sequence shown here is derived from an EMBL/GenBank/DDBJ whole genome shotgun (WGS) entry which is preliminary data.</text>
</comment>
<dbReference type="EMBL" id="PDCK01000039">
    <property type="protein sequence ID" value="PRQ56612.1"/>
    <property type="molecule type" value="Genomic_DNA"/>
</dbReference>
<dbReference type="STRING" id="74649.A0A2P6SD61"/>
<evidence type="ECO:0000313" key="2">
    <source>
        <dbReference type="Proteomes" id="UP000238479"/>
    </source>
</evidence>
<name>A0A2P6SD61_ROSCH</name>
<dbReference type="Gramene" id="PRQ56612">
    <property type="protein sequence ID" value="PRQ56612"/>
    <property type="gene ID" value="RchiOBHm_Chr1g0339171"/>
</dbReference>
<organism evidence="1 2">
    <name type="scientific">Rosa chinensis</name>
    <name type="common">China rose</name>
    <dbReference type="NCBI Taxonomy" id="74649"/>
    <lineage>
        <taxon>Eukaryota</taxon>
        <taxon>Viridiplantae</taxon>
        <taxon>Streptophyta</taxon>
        <taxon>Embryophyta</taxon>
        <taxon>Tracheophyta</taxon>
        <taxon>Spermatophyta</taxon>
        <taxon>Magnoliopsida</taxon>
        <taxon>eudicotyledons</taxon>
        <taxon>Gunneridae</taxon>
        <taxon>Pentapetalae</taxon>
        <taxon>rosids</taxon>
        <taxon>fabids</taxon>
        <taxon>Rosales</taxon>
        <taxon>Rosaceae</taxon>
        <taxon>Rosoideae</taxon>
        <taxon>Rosoideae incertae sedis</taxon>
        <taxon>Rosa</taxon>
    </lineage>
</organism>
<evidence type="ECO:0000313" key="1">
    <source>
        <dbReference type="EMBL" id="PRQ56612.1"/>
    </source>
</evidence>
<dbReference type="Gene3D" id="3.30.230.70">
    <property type="entry name" value="GHMP Kinase, N-terminal domain"/>
    <property type="match status" value="1"/>
</dbReference>